<dbReference type="Proteomes" id="UP000217944">
    <property type="component" value="Unassembled WGS sequence"/>
</dbReference>
<dbReference type="SUPFAM" id="SSF53756">
    <property type="entry name" value="UDP-Glycosyltransferase/glycogen phosphorylase"/>
    <property type="match status" value="1"/>
</dbReference>
<comment type="caution">
    <text evidence="2">The sequence shown here is derived from an EMBL/GenBank/DDBJ whole genome shotgun (WGS) entry which is preliminary data.</text>
</comment>
<reference evidence="2 3" key="1">
    <citation type="journal article" date="2017" name="Syst. Appl. Microbiol.">
        <title>Lebetimonas natsushimae sp. nov., a novel strictly anaerobic, moderately thermophilic chemoautotroph isolated from a deep-sea hydrothermal vent polychaete nest in the Mid-Okinawa Trough.</title>
        <authorList>
            <person name="Nagata R."/>
            <person name="Takaki Y."/>
            <person name="Tame A."/>
            <person name="Nunoura T."/>
            <person name="Muto H."/>
            <person name="Mino S."/>
            <person name="Sawayama S."/>
            <person name="Takai K."/>
            <person name="Nakagawa S."/>
        </authorList>
    </citation>
    <scope>NUCLEOTIDE SEQUENCE [LARGE SCALE GENOMIC DNA]</scope>
    <source>
        <strain evidence="2 3">HS1857</strain>
    </source>
</reference>
<dbReference type="Pfam" id="PF00534">
    <property type="entry name" value="Glycos_transf_1"/>
    <property type="match status" value="1"/>
</dbReference>
<evidence type="ECO:0000259" key="1">
    <source>
        <dbReference type="Pfam" id="PF00534"/>
    </source>
</evidence>
<accession>A0A292YC33</accession>
<dbReference type="EMBL" id="BDME01000001">
    <property type="protein sequence ID" value="GAX86874.1"/>
    <property type="molecule type" value="Genomic_DNA"/>
</dbReference>
<evidence type="ECO:0000313" key="3">
    <source>
        <dbReference type="Proteomes" id="UP000217944"/>
    </source>
</evidence>
<protein>
    <recommendedName>
        <fullName evidence="1">Glycosyl transferase family 1 domain-containing protein</fullName>
    </recommendedName>
</protein>
<dbReference type="PANTHER" id="PTHR12526">
    <property type="entry name" value="GLYCOSYLTRANSFERASE"/>
    <property type="match status" value="1"/>
</dbReference>
<dbReference type="GO" id="GO:0016757">
    <property type="term" value="F:glycosyltransferase activity"/>
    <property type="evidence" value="ECO:0007669"/>
    <property type="project" value="InterPro"/>
</dbReference>
<dbReference type="Gene3D" id="3.40.50.11010">
    <property type="match status" value="1"/>
</dbReference>
<dbReference type="InterPro" id="IPR001296">
    <property type="entry name" value="Glyco_trans_1"/>
</dbReference>
<organism evidence="2 3">
    <name type="scientific">Lebetimonas natsushimae</name>
    <dbReference type="NCBI Taxonomy" id="1936991"/>
    <lineage>
        <taxon>Bacteria</taxon>
        <taxon>Pseudomonadati</taxon>
        <taxon>Campylobacterota</taxon>
        <taxon>Epsilonproteobacteria</taxon>
        <taxon>Nautiliales</taxon>
        <taxon>Nautiliaceae</taxon>
        <taxon>Lebetimonas</taxon>
    </lineage>
</organism>
<name>A0A292YC33_9BACT</name>
<dbReference type="OrthoDB" id="9775208at2"/>
<dbReference type="PANTHER" id="PTHR12526:SF630">
    <property type="entry name" value="GLYCOSYLTRANSFERASE"/>
    <property type="match status" value="1"/>
</dbReference>
<dbReference type="RefSeq" id="WP_096258038.1">
    <property type="nucleotide sequence ID" value="NZ_BDME01000001.1"/>
</dbReference>
<keyword evidence="3" id="KW-1185">Reference proteome</keyword>
<gene>
    <name evidence="2" type="ORF">LNAT_P0169</name>
</gene>
<proteinExistence type="predicted"/>
<sequence>MKKDIVLLSTAEWDHPFWTNKQHVAVELAKRGHKVFYIDSLGLRRPSASSQDFKRILKRIQKSLKKPKQVRENLWVWSPILLPFQNKKIVRKFNFVLLNNWLNFWLKNLNFKHEIFWTYNPLTSKLFDVKKYELLVYHCVDEIKAQPGMPIKILEVAEKELVELSDYVFTTSLKLYDTRKILNEHTYYFSNVADFNHFSKAMEETTIVPQDLTAISSPRIGFIGAISSYKIDFNLLEYLAKKFPHYSFILIGKIGEGDPWTKIDFLKKYKNIYFLGPKSYSELPNYLKGIDVAILPNNINEYTESMFPMKFFEYLAAGKPIVSVNLPSLKEYKNICFLSNTYEEFANNINKALKNPNFNLEKRISLAKEFTYEKRTEKMMKIIEGNL</sequence>
<feature type="domain" description="Glycosyl transferase family 1" evidence="1">
    <location>
        <begin position="218"/>
        <end position="364"/>
    </location>
</feature>
<dbReference type="Gene3D" id="3.40.50.2000">
    <property type="entry name" value="Glycogen Phosphorylase B"/>
    <property type="match status" value="1"/>
</dbReference>
<evidence type="ECO:0000313" key="2">
    <source>
        <dbReference type="EMBL" id="GAX86874.1"/>
    </source>
</evidence>
<dbReference type="AlphaFoldDB" id="A0A292YC33"/>